<dbReference type="SUPFAM" id="SSF52540">
    <property type="entry name" value="P-loop containing nucleoside triphosphate hydrolases"/>
    <property type="match status" value="1"/>
</dbReference>
<evidence type="ECO:0000256" key="3">
    <source>
        <dbReference type="ARBA" id="ARBA00022741"/>
    </source>
</evidence>
<keyword evidence="2" id="KW-0813">Transport</keyword>
<dbReference type="CDD" id="cd03224">
    <property type="entry name" value="ABC_TM1139_LivF_branched"/>
    <property type="match status" value="1"/>
</dbReference>
<gene>
    <name evidence="7" type="primary">urtE</name>
    <name evidence="7" type="ORF">IAB60_00610</name>
</gene>
<evidence type="ECO:0000256" key="2">
    <source>
        <dbReference type="ARBA" id="ARBA00022448"/>
    </source>
</evidence>
<sequence>MLQVEYLKATYGEGTVLHNVSLEAKPGMVTCLVGRNGAGKSTTLRSIMGLIETPSGDILLDGKSIMKSPPYDRARAGIGYVPQGREIFPQLTVRENLLLGLEAGGRKLREIPEEIFETFPILKEFLERKGGDLSGGQQQQLAIARAVIASPKVLVLDEPTEGIQPSIIQEIGQVITRLKSGMAVLIVEQYLEFVMEIADYCYVMENGRIIMKGEPDSLDQEKLQATMSL</sequence>
<keyword evidence="5" id="KW-0029">Amino-acid transport</keyword>
<evidence type="ECO:0000259" key="6">
    <source>
        <dbReference type="PROSITE" id="PS50893"/>
    </source>
</evidence>
<keyword evidence="4 7" id="KW-0067">ATP-binding</keyword>
<evidence type="ECO:0000313" key="7">
    <source>
        <dbReference type="EMBL" id="HIT40598.1"/>
    </source>
</evidence>
<protein>
    <submittedName>
        <fullName evidence="7">Urea ABC transporter ATP-binding subunit UrtE</fullName>
    </submittedName>
</protein>
<dbReference type="Proteomes" id="UP000886860">
    <property type="component" value="Unassembled WGS sequence"/>
</dbReference>
<dbReference type="InterPro" id="IPR003593">
    <property type="entry name" value="AAA+_ATPase"/>
</dbReference>
<organism evidence="7 8">
    <name type="scientific">Candidatus Caccovicinus merdipullorum</name>
    <dbReference type="NCBI Taxonomy" id="2840724"/>
    <lineage>
        <taxon>Bacteria</taxon>
        <taxon>Bacillati</taxon>
        <taxon>Bacillota</taxon>
        <taxon>Clostridia</taxon>
        <taxon>Eubacteriales</taxon>
        <taxon>Candidatus Caccovicinus</taxon>
    </lineage>
</organism>
<dbReference type="Gene3D" id="3.40.50.300">
    <property type="entry name" value="P-loop containing nucleotide triphosphate hydrolases"/>
    <property type="match status" value="1"/>
</dbReference>
<dbReference type="InterPro" id="IPR017780">
    <property type="entry name" value="ABC_transptr_urea_ATP-bd_UrtE"/>
</dbReference>
<dbReference type="EMBL" id="DVKS01000012">
    <property type="protein sequence ID" value="HIT40598.1"/>
    <property type="molecule type" value="Genomic_DNA"/>
</dbReference>
<name>A0A9D1GGT7_9FIRM</name>
<dbReference type="PANTHER" id="PTHR43820:SF5">
    <property type="entry name" value="HIGH-AFFINITY BRANCHED-CHAIN AMINO ACID TRANSPORT ATP-BINDING PROTEIN"/>
    <property type="match status" value="1"/>
</dbReference>
<dbReference type="SMART" id="SM00382">
    <property type="entry name" value="AAA"/>
    <property type="match status" value="1"/>
</dbReference>
<dbReference type="GO" id="GO:0005524">
    <property type="term" value="F:ATP binding"/>
    <property type="evidence" value="ECO:0007669"/>
    <property type="project" value="UniProtKB-KW"/>
</dbReference>
<dbReference type="Pfam" id="PF00005">
    <property type="entry name" value="ABC_tran"/>
    <property type="match status" value="1"/>
</dbReference>
<feature type="domain" description="ABC transporter" evidence="6">
    <location>
        <begin position="2"/>
        <end position="229"/>
    </location>
</feature>
<evidence type="ECO:0000256" key="4">
    <source>
        <dbReference type="ARBA" id="ARBA00022840"/>
    </source>
</evidence>
<keyword evidence="3" id="KW-0547">Nucleotide-binding</keyword>
<dbReference type="PROSITE" id="PS50893">
    <property type="entry name" value="ABC_TRANSPORTER_2"/>
    <property type="match status" value="1"/>
</dbReference>
<dbReference type="InterPro" id="IPR003439">
    <property type="entry name" value="ABC_transporter-like_ATP-bd"/>
</dbReference>
<comment type="caution">
    <text evidence="7">The sequence shown here is derived from an EMBL/GenBank/DDBJ whole genome shotgun (WGS) entry which is preliminary data.</text>
</comment>
<dbReference type="GO" id="GO:0015658">
    <property type="term" value="F:branched-chain amino acid transmembrane transporter activity"/>
    <property type="evidence" value="ECO:0007669"/>
    <property type="project" value="TreeGrafter"/>
</dbReference>
<dbReference type="GO" id="GO:0015807">
    <property type="term" value="P:L-amino acid transport"/>
    <property type="evidence" value="ECO:0007669"/>
    <property type="project" value="TreeGrafter"/>
</dbReference>
<evidence type="ECO:0000256" key="1">
    <source>
        <dbReference type="ARBA" id="ARBA00005417"/>
    </source>
</evidence>
<evidence type="ECO:0000313" key="8">
    <source>
        <dbReference type="Proteomes" id="UP000886860"/>
    </source>
</evidence>
<proteinExistence type="inferred from homology"/>
<dbReference type="InterPro" id="IPR027417">
    <property type="entry name" value="P-loop_NTPase"/>
</dbReference>
<accession>A0A9D1GGT7</accession>
<dbReference type="NCBIfam" id="TIGR03410">
    <property type="entry name" value="urea_trans_UrtE"/>
    <property type="match status" value="1"/>
</dbReference>
<comment type="similarity">
    <text evidence="1">Belongs to the ABC transporter superfamily.</text>
</comment>
<reference evidence="7" key="1">
    <citation type="submission" date="2020-10" db="EMBL/GenBank/DDBJ databases">
        <authorList>
            <person name="Gilroy R."/>
        </authorList>
    </citation>
    <scope>NUCLEOTIDE SEQUENCE</scope>
    <source>
        <strain evidence="7">CHK123-3438</strain>
    </source>
</reference>
<dbReference type="InterPro" id="IPR052156">
    <property type="entry name" value="BCAA_Transport_ATP-bd_LivF"/>
</dbReference>
<dbReference type="GO" id="GO:0016887">
    <property type="term" value="F:ATP hydrolysis activity"/>
    <property type="evidence" value="ECO:0007669"/>
    <property type="project" value="InterPro"/>
</dbReference>
<reference evidence="7" key="2">
    <citation type="journal article" date="2021" name="PeerJ">
        <title>Extensive microbial diversity within the chicken gut microbiome revealed by metagenomics and culture.</title>
        <authorList>
            <person name="Gilroy R."/>
            <person name="Ravi A."/>
            <person name="Getino M."/>
            <person name="Pursley I."/>
            <person name="Horton D.L."/>
            <person name="Alikhan N.F."/>
            <person name="Baker D."/>
            <person name="Gharbi K."/>
            <person name="Hall N."/>
            <person name="Watson M."/>
            <person name="Adriaenssens E.M."/>
            <person name="Foster-Nyarko E."/>
            <person name="Jarju S."/>
            <person name="Secka A."/>
            <person name="Antonio M."/>
            <person name="Oren A."/>
            <person name="Chaudhuri R.R."/>
            <person name="La Ragione R."/>
            <person name="Hildebrand F."/>
            <person name="Pallen M.J."/>
        </authorList>
    </citation>
    <scope>NUCLEOTIDE SEQUENCE</scope>
    <source>
        <strain evidence="7">CHK123-3438</strain>
    </source>
</reference>
<dbReference type="PANTHER" id="PTHR43820">
    <property type="entry name" value="HIGH-AFFINITY BRANCHED-CHAIN AMINO ACID TRANSPORT ATP-BINDING PROTEIN LIVF"/>
    <property type="match status" value="1"/>
</dbReference>
<evidence type="ECO:0000256" key="5">
    <source>
        <dbReference type="ARBA" id="ARBA00022970"/>
    </source>
</evidence>
<dbReference type="AlphaFoldDB" id="A0A9D1GGT7"/>